<name>A0A9X7W391_9BACL</name>
<dbReference type="RefSeq" id="WP_206657823.1">
    <property type="nucleotide sequence ID" value="NZ_CP071182.1"/>
</dbReference>
<dbReference type="KEGG" id="afx:JZ786_05735"/>
<dbReference type="EMBL" id="CP071182">
    <property type="protein sequence ID" value="QSO48488.1"/>
    <property type="molecule type" value="Genomic_DNA"/>
</dbReference>
<protein>
    <submittedName>
        <fullName evidence="1">Uncharacterized protein</fullName>
    </submittedName>
</protein>
<evidence type="ECO:0000313" key="1">
    <source>
        <dbReference type="EMBL" id="QSO48488.1"/>
    </source>
</evidence>
<proteinExistence type="predicted"/>
<dbReference type="AlphaFoldDB" id="A0A9X7W391"/>
<dbReference type="Proteomes" id="UP000663505">
    <property type="component" value="Chromosome"/>
</dbReference>
<accession>A0A9X7W391</accession>
<gene>
    <name evidence="1" type="ORF">JZ786_05735</name>
</gene>
<keyword evidence="2" id="KW-1185">Reference proteome</keyword>
<sequence>MPKPPKISISFKGEYLAVYDWLKSRDNISAYICQLVLADMTNGVHSDDFEARVETILLKLLKNRNLIEQGDGIKVERDNLESLSNDENDLINSLF</sequence>
<reference evidence="1 2" key="1">
    <citation type="submission" date="2021-02" db="EMBL/GenBank/DDBJ databases">
        <title>Alicyclobacillus curvatus sp. nov. and Alicyclobacillus mengziensis sp. nov., two acidophilic bacteria isolated from acid mine drainage.</title>
        <authorList>
            <person name="Huang Y."/>
        </authorList>
    </citation>
    <scope>NUCLEOTIDE SEQUENCE [LARGE SCALE GENOMIC DNA]</scope>
    <source>
        <strain evidence="1 2">S30H14</strain>
    </source>
</reference>
<organism evidence="1 2">
    <name type="scientific">Alicyclobacillus mengziensis</name>
    <dbReference type="NCBI Taxonomy" id="2931921"/>
    <lineage>
        <taxon>Bacteria</taxon>
        <taxon>Bacillati</taxon>
        <taxon>Bacillota</taxon>
        <taxon>Bacilli</taxon>
        <taxon>Bacillales</taxon>
        <taxon>Alicyclobacillaceae</taxon>
        <taxon>Alicyclobacillus</taxon>
    </lineage>
</organism>
<evidence type="ECO:0000313" key="2">
    <source>
        <dbReference type="Proteomes" id="UP000663505"/>
    </source>
</evidence>